<gene>
    <name evidence="3" type="primary">20207835</name>
    <name evidence="2" type="ORF">HELRODRAFT_180754</name>
</gene>
<feature type="signal peptide" evidence="1">
    <location>
        <begin position="1"/>
        <end position="16"/>
    </location>
</feature>
<feature type="chain" id="PRO_5010980594" evidence="1">
    <location>
        <begin position="17"/>
        <end position="168"/>
    </location>
</feature>
<evidence type="ECO:0000313" key="4">
    <source>
        <dbReference type="Proteomes" id="UP000015101"/>
    </source>
</evidence>
<dbReference type="EnsemblMetazoa" id="HelroT180754">
    <property type="protein sequence ID" value="HelroP180754"/>
    <property type="gene ID" value="HelroG180754"/>
</dbReference>
<dbReference type="Proteomes" id="UP000015101">
    <property type="component" value="Unassembled WGS sequence"/>
</dbReference>
<accession>T1FG86</accession>
<evidence type="ECO:0000256" key="1">
    <source>
        <dbReference type="SAM" id="SignalP"/>
    </source>
</evidence>
<name>T1FG86_HELRO</name>
<dbReference type="HOGENOM" id="CLU_1588292_0_0_1"/>
<dbReference type="RefSeq" id="XP_009028296.1">
    <property type="nucleotide sequence ID" value="XM_009030048.1"/>
</dbReference>
<dbReference type="GeneID" id="20207835"/>
<keyword evidence="1" id="KW-0732">Signal</keyword>
<dbReference type="EMBL" id="KB097599">
    <property type="protein sequence ID" value="ESN93660.1"/>
    <property type="molecule type" value="Genomic_DNA"/>
</dbReference>
<protein>
    <submittedName>
        <fullName evidence="2 3">Uncharacterized protein</fullName>
    </submittedName>
</protein>
<keyword evidence="4" id="KW-1185">Reference proteome</keyword>
<dbReference type="KEGG" id="hro:HELRODRAFT_180754"/>
<reference evidence="4" key="1">
    <citation type="submission" date="2012-12" db="EMBL/GenBank/DDBJ databases">
        <authorList>
            <person name="Hellsten U."/>
            <person name="Grimwood J."/>
            <person name="Chapman J.A."/>
            <person name="Shapiro H."/>
            <person name="Aerts A."/>
            <person name="Otillar R.P."/>
            <person name="Terry A.Y."/>
            <person name="Boore J.L."/>
            <person name="Simakov O."/>
            <person name="Marletaz F."/>
            <person name="Cho S.-J."/>
            <person name="Edsinger-Gonzales E."/>
            <person name="Havlak P."/>
            <person name="Kuo D.-H."/>
            <person name="Larsson T."/>
            <person name="Lv J."/>
            <person name="Arendt D."/>
            <person name="Savage R."/>
            <person name="Osoegawa K."/>
            <person name="de Jong P."/>
            <person name="Lindberg D.R."/>
            <person name="Seaver E.C."/>
            <person name="Weisblat D.A."/>
            <person name="Putnam N.H."/>
            <person name="Grigoriev I.V."/>
            <person name="Rokhsar D.S."/>
        </authorList>
    </citation>
    <scope>NUCLEOTIDE SEQUENCE</scope>
</reference>
<dbReference type="InParanoid" id="T1FG86"/>
<proteinExistence type="predicted"/>
<dbReference type="CTD" id="20207835"/>
<dbReference type="AlphaFoldDB" id="T1FG86"/>
<evidence type="ECO:0000313" key="2">
    <source>
        <dbReference type="EMBL" id="ESN93660.1"/>
    </source>
</evidence>
<evidence type="ECO:0000313" key="3">
    <source>
        <dbReference type="EnsemblMetazoa" id="HelroP180754"/>
    </source>
</evidence>
<reference evidence="3" key="3">
    <citation type="submission" date="2015-06" db="UniProtKB">
        <authorList>
            <consortium name="EnsemblMetazoa"/>
        </authorList>
    </citation>
    <scope>IDENTIFICATION</scope>
</reference>
<reference evidence="2 4" key="2">
    <citation type="journal article" date="2013" name="Nature">
        <title>Insights into bilaterian evolution from three spiralian genomes.</title>
        <authorList>
            <person name="Simakov O."/>
            <person name="Marletaz F."/>
            <person name="Cho S.J."/>
            <person name="Edsinger-Gonzales E."/>
            <person name="Havlak P."/>
            <person name="Hellsten U."/>
            <person name="Kuo D.H."/>
            <person name="Larsson T."/>
            <person name="Lv J."/>
            <person name="Arendt D."/>
            <person name="Savage R."/>
            <person name="Osoegawa K."/>
            <person name="de Jong P."/>
            <person name="Grimwood J."/>
            <person name="Chapman J.A."/>
            <person name="Shapiro H."/>
            <person name="Aerts A."/>
            <person name="Otillar R.P."/>
            <person name="Terry A.Y."/>
            <person name="Boore J.L."/>
            <person name="Grigoriev I.V."/>
            <person name="Lindberg D.R."/>
            <person name="Seaver E.C."/>
            <person name="Weisblat D.A."/>
            <person name="Putnam N.H."/>
            <person name="Rokhsar D.S."/>
        </authorList>
    </citation>
    <scope>NUCLEOTIDE SEQUENCE</scope>
</reference>
<dbReference type="EMBL" id="AMQM01007347">
    <property type="status" value="NOT_ANNOTATED_CDS"/>
    <property type="molecule type" value="Genomic_DNA"/>
</dbReference>
<organism evidence="3 4">
    <name type="scientific">Helobdella robusta</name>
    <name type="common">Californian leech</name>
    <dbReference type="NCBI Taxonomy" id="6412"/>
    <lineage>
        <taxon>Eukaryota</taxon>
        <taxon>Metazoa</taxon>
        <taxon>Spiralia</taxon>
        <taxon>Lophotrochozoa</taxon>
        <taxon>Annelida</taxon>
        <taxon>Clitellata</taxon>
        <taxon>Hirudinea</taxon>
        <taxon>Rhynchobdellida</taxon>
        <taxon>Glossiphoniidae</taxon>
        <taxon>Helobdella</taxon>
    </lineage>
</organism>
<sequence length="168" mass="19085">MAAMLVLSSGALLAMAETGTNKEKDFDCHQFISDSAAKYQMRLNGIHTESENVSLSGIRLNTLFKLVSLKIASGGYITITAGTESNYEEYGSESHVTGHKVHVSSNSKLDGYIHKFARENKNYFLELVGEDRAMYRDNSLRGEYKWVDQFWDILYHEHGEMDTKKFKK</sequence>